<evidence type="ECO:0000313" key="1">
    <source>
        <dbReference type="EMBL" id="RXQ96170.1"/>
    </source>
</evidence>
<dbReference type="RefSeq" id="WP_164977404.1">
    <property type="nucleotide sequence ID" value="NZ_SAXA01000003.1"/>
</dbReference>
<evidence type="ECO:0000313" key="2">
    <source>
        <dbReference type="Proteomes" id="UP000289703"/>
    </source>
</evidence>
<accession>A0A4Q1JPK7</accession>
<gene>
    <name evidence="1" type="ORF">EO244_04835</name>
</gene>
<organism evidence="1 2">
    <name type="scientific">Ancylomarina salipaludis</name>
    <dbReference type="NCBI Taxonomy" id="2501299"/>
    <lineage>
        <taxon>Bacteria</taxon>
        <taxon>Pseudomonadati</taxon>
        <taxon>Bacteroidota</taxon>
        <taxon>Bacteroidia</taxon>
        <taxon>Marinilabiliales</taxon>
        <taxon>Marinifilaceae</taxon>
        <taxon>Ancylomarina</taxon>
    </lineage>
</organism>
<dbReference type="AlphaFoldDB" id="A0A4Q1JPK7"/>
<dbReference type="EMBL" id="SAXA01000003">
    <property type="protein sequence ID" value="RXQ96170.1"/>
    <property type="molecule type" value="Genomic_DNA"/>
</dbReference>
<reference evidence="1 2" key="1">
    <citation type="submission" date="2019-01" db="EMBL/GenBank/DDBJ databases">
        <title>Ancylomarina salipaludis sp. nov., isolated from a salt marsh.</title>
        <authorList>
            <person name="Yoon J.-H."/>
        </authorList>
    </citation>
    <scope>NUCLEOTIDE SEQUENCE [LARGE SCALE GENOMIC DNA]</scope>
    <source>
        <strain evidence="1 2">SHSM-M15</strain>
    </source>
</reference>
<sequence>MSKKAKQKQLLLPDNKLIAEDEASDTFPKIHSNQHQIWHFRKPLQESLSLKKQMKMLSFFL</sequence>
<dbReference type="Proteomes" id="UP000289703">
    <property type="component" value="Unassembled WGS sequence"/>
</dbReference>
<keyword evidence="2" id="KW-1185">Reference proteome</keyword>
<proteinExistence type="predicted"/>
<comment type="caution">
    <text evidence="1">The sequence shown here is derived from an EMBL/GenBank/DDBJ whole genome shotgun (WGS) entry which is preliminary data.</text>
</comment>
<protein>
    <submittedName>
        <fullName evidence="1">Uncharacterized protein</fullName>
    </submittedName>
</protein>
<name>A0A4Q1JPK7_9BACT</name>